<dbReference type="NCBIfam" id="TIGR01238">
    <property type="entry name" value="D1pyr5carbox3"/>
    <property type="match status" value="1"/>
</dbReference>
<feature type="active site" evidence="6">
    <location>
        <position position="745"/>
    </location>
</feature>
<dbReference type="PIRSF" id="PIRSF000197">
    <property type="entry name" value="Bifunct_PutA"/>
    <property type="match status" value="1"/>
</dbReference>
<evidence type="ECO:0000256" key="2">
    <source>
        <dbReference type="ARBA" id="ARBA00023002"/>
    </source>
</evidence>
<dbReference type="InterPro" id="IPR016163">
    <property type="entry name" value="Ald_DH_C"/>
</dbReference>
<comment type="pathway">
    <text evidence="1 5">Amino-acid degradation; L-proline degradation into L-glutamate; L-glutamate from L-proline: step 2/2.</text>
</comment>
<comment type="function">
    <text evidence="5">Oxidizes proline to glutamate for use as a carbon and nitrogen source.</text>
</comment>
<dbReference type="EC" id="1.5.5.2" evidence="5"/>
<dbReference type="InterPro" id="IPR050485">
    <property type="entry name" value="Proline_metab_enzyme"/>
</dbReference>
<evidence type="ECO:0000259" key="7">
    <source>
        <dbReference type="Pfam" id="PF00171"/>
    </source>
</evidence>
<dbReference type="GO" id="GO:0009898">
    <property type="term" value="C:cytoplasmic side of plasma membrane"/>
    <property type="evidence" value="ECO:0007669"/>
    <property type="project" value="TreeGrafter"/>
</dbReference>
<dbReference type="Pfam" id="PF14850">
    <property type="entry name" value="Pro_dh-DNA_bdg"/>
    <property type="match status" value="1"/>
</dbReference>
<feature type="domain" description="Proline dehydrogenase" evidence="8">
    <location>
        <begin position="166"/>
        <end position="462"/>
    </location>
</feature>
<dbReference type="Gene3D" id="3.20.20.220">
    <property type="match status" value="1"/>
</dbReference>
<evidence type="ECO:0000313" key="11">
    <source>
        <dbReference type="Proteomes" id="UP000198914"/>
    </source>
</evidence>
<evidence type="ECO:0000313" key="10">
    <source>
        <dbReference type="EMBL" id="SDY43799.1"/>
    </source>
</evidence>
<evidence type="ECO:0000256" key="1">
    <source>
        <dbReference type="ARBA" id="ARBA00004786"/>
    </source>
</evidence>
<dbReference type="FunFam" id="3.40.309.10:FF:000005">
    <property type="entry name" value="1-pyrroline-5-carboxylate dehydrogenase 1"/>
    <property type="match status" value="1"/>
</dbReference>
<dbReference type="Pfam" id="PF00171">
    <property type="entry name" value="Aldedh"/>
    <property type="match status" value="1"/>
</dbReference>
<dbReference type="Proteomes" id="UP000198914">
    <property type="component" value="Unassembled WGS sequence"/>
</dbReference>
<dbReference type="RefSeq" id="WP_092641603.1">
    <property type="nucleotide sequence ID" value="NZ_FNPX01000001.1"/>
</dbReference>
<dbReference type="GO" id="GO:0003700">
    <property type="term" value="F:DNA-binding transcription factor activity"/>
    <property type="evidence" value="ECO:0007669"/>
    <property type="project" value="InterPro"/>
</dbReference>
<dbReference type="PANTHER" id="PTHR42862">
    <property type="entry name" value="DELTA-1-PYRROLINE-5-CARBOXYLATE DEHYDROGENASE 1, ISOFORM A-RELATED"/>
    <property type="match status" value="1"/>
</dbReference>
<protein>
    <recommendedName>
        <fullName evidence="5">Bifunctional protein PutA</fullName>
    </recommendedName>
    <domain>
        <recommendedName>
            <fullName evidence="5">Proline dehydrogenase</fullName>
            <ecNumber evidence="5">1.5.5.2</ecNumber>
        </recommendedName>
        <alternativeName>
            <fullName evidence="5">Proline oxidase</fullName>
        </alternativeName>
    </domain>
    <domain>
        <recommendedName>
            <fullName evidence="5">Delta-1-pyrroline-5-carboxylate dehydrogenase</fullName>
            <shortName evidence="5">P5C dehydrogenase</shortName>
            <ecNumber evidence="5">1.2.1.88</ecNumber>
        </recommendedName>
        <alternativeName>
            <fullName evidence="5">L-glutamate gamma-semialdehyde dehydrogenase</fullName>
        </alternativeName>
    </domain>
</protein>
<dbReference type="UniPathway" id="UPA00261">
    <property type="reaction ID" value="UER00373"/>
</dbReference>
<dbReference type="InterPro" id="IPR016161">
    <property type="entry name" value="Ald_DH/histidinol_DH"/>
</dbReference>
<reference evidence="11" key="1">
    <citation type="submission" date="2016-10" db="EMBL/GenBank/DDBJ databases">
        <authorList>
            <person name="Varghese N."/>
            <person name="Submissions S."/>
        </authorList>
    </citation>
    <scope>NUCLEOTIDE SEQUENCE [LARGE SCALE GENOMIC DNA]</scope>
    <source>
        <strain evidence="11">DSM 100420</strain>
    </source>
</reference>
<evidence type="ECO:0000256" key="4">
    <source>
        <dbReference type="ARBA" id="ARBA00048142"/>
    </source>
</evidence>
<comment type="similarity">
    <text evidence="5">In the N-terminal section; belongs to the proline dehydrogenase family.</text>
</comment>
<comment type="cofactor">
    <cofactor evidence="5">
        <name>FAD</name>
        <dbReference type="ChEBI" id="CHEBI:57692"/>
    </cofactor>
</comment>
<dbReference type="InterPro" id="IPR016162">
    <property type="entry name" value="Ald_DH_N"/>
</dbReference>
<dbReference type="InterPro" id="IPR002872">
    <property type="entry name" value="Proline_DH_dom"/>
</dbReference>
<keyword evidence="5" id="KW-0805">Transcription regulation</keyword>
<evidence type="ECO:0000256" key="5">
    <source>
        <dbReference type="PIRNR" id="PIRNR000197"/>
    </source>
</evidence>
<keyword evidence="5" id="KW-0804">Transcription</keyword>
<feature type="domain" description="Aldehyde dehydrogenase" evidence="7">
    <location>
        <begin position="532"/>
        <end position="960"/>
    </location>
</feature>
<gene>
    <name evidence="10" type="ORF">SAMN05444004_101443</name>
</gene>
<keyword evidence="11" id="KW-1185">Reference proteome</keyword>
<dbReference type="CDD" id="cd07125">
    <property type="entry name" value="ALDH_PutA-P5CDH"/>
    <property type="match status" value="1"/>
</dbReference>
<dbReference type="Gene3D" id="3.40.605.10">
    <property type="entry name" value="Aldehyde Dehydrogenase, Chain A, domain 1"/>
    <property type="match status" value="1"/>
</dbReference>
<keyword evidence="5" id="KW-0274">FAD</keyword>
<dbReference type="InterPro" id="IPR025703">
    <property type="entry name" value="Bifunct_PutA"/>
</dbReference>
<dbReference type="GO" id="GO:0010133">
    <property type="term" value="P:L-proline catabolic process to L-glutamate"/>
    <property type="evidence" value="ECO:0007669"/>
    <property type="project" value="UniProtKB-UniRule"/>
</dbReference>
<sequence>MTLTAPYAPADEALIAALMPHAAVSEQTHAAAVDLINTIRGARTRIGGLEDFLRDYDLSTREGLALMAMAEALLRVPDEKTQDALIADKIGAGDWAGHEPSDAWLVSAATWGLGLSSRLLRPGDTVPGVLGGLTRRIGAPAVRTGVRQAMRFMGHQFVLGETIQAALKRAREQEAKGHLYSYDMLGEGAKTWDDAHRYAKSYSDAIAAIGKAAGKRPLPFRPGISVKLSALHPRYEPRNRAAVLTDLVPVLVDLAKQAKSHDLNFTVDAEEQDRLELSLEVIEAAFADESLRDWQGFGLAIQAYGKRALAVIDWAGELARTHGQTLMVRLVKGAYWDTEVKHSQVEGHADYPVFTRKEVTDLNYLACAKRMLALRPQLFPQFATHNALSIAQILETAEQTGEAAGGYEFQRLHGMGESLYDAVTREFDTTCRIYAPVGGHRDLLAYLVRRLLENGASTSFVAKAGDKDVDVEEVLFFPDDLETSPRHPRIPLPGALFGGRLNSNGVEWGNEAELDALAQAMYDAPDAPKVKPFAAKDVDAAMTRAAKAAPAWRDLPVATRAAALRRGADLLEEERPALMATLAREAGKTIDDGIAEIREAVDFLRYYADEAEGLCPPRDLPGPTGELNRWQARGRGVFVTVAPWNFPLAIFLGQTAAALSVGNAVVAKPAPQTPRIAAQAVALLHRAGVPEDALILAPGGVEIGRALMEHDVLAGVAFTGSTATAKAINRALADRDGPIVPLIAETGGVNAMIVDATALPEQVTRDVVASAFRSAGQRCSACRILYIQEDVADRMLEMIQGAAATLTLGDGMDLATDVGPIIDQDALDRLHAHIAKHKPRWQGKAPAGLFLPPTIIELGKDEVLKEEVFGPILHVKRWKAGQIDKVLDEIASTGFGLTFGLHSRIDATIAHVTAQATAGNVYVNRNQIGAIVGSQPFGGHGKSGTGPKAGGPLYLSRFVEEVVISTDTTAAGGNATLIAMEAN</sequence>
<dbReference type="Pfam" id="PF01619">
    <property type="entry name" value="Pro_dh"/>
    <property type="match status" value="1"/>
</dbReference>
<dbReference type="STRING" id="1244108.SAMN05444004_101443"/>
<dbReference type="GO" id="GO:0004657">
    <property type="term" value="F:proline dehydrogenase activity"/>
    <property type="evidence" value="ECO:0007669"/>
    <property type="project" value="UniProtKB-UniRule"/>
</dbReference>
<keyword evidence="5" id="KW-0285">Flavoprotein</keyword>
<comment type="catalytic activity">
    <reaction evidence="4 5">
        <text>L-glutamate 5-semialdehyde + NAD(+) + H2O = L-glutamate + NADH + 2 H(+)</text>
        <dbReference type="Rhea" id="RHEA:30235"/>
        <dbReference type="ChEBI" id="CHEBI:15377"/>
        <dbReference type="ChEBI" id="CHEBI:15378"/>
        <dbReference type="ChEBI" id="CHEBI:29985"/>
        <dbReference type="ChEBI" id="CHEBI:57540"/>
        <dbReference type="ChEBI" id="CHEBI:57945"/>
        <dbReference type="ChEBI" id="CHEBI:58066"/>
        <dbReference type="EC" id="1.2.1.88"/>
    </reaction>
</comment>
<dbReference type="InterPro" id="IPR015590">
    <property type="entry name" value="Aldehyde_DH_dom"/>
</dbReference>
<name>A0A1H3JW05_9RHOB</name>
<keyword evidence="3 5" id="KW-0520">NAD</keyword>
<dbReference type="InterPro" id="IPR005933">
    <property type="entry name" value="PutA_C"/>
</dbReference>
<organism evidence="10 11">
    <name type="scientific">Jannaschia faecimaris</name>
    <dbReference type="NCBI Taxonomy" id="1244108"/>
    <lineage>
        <taxon>Bacteria</taxon>
        <taxon>Pseudomonadati</taxon>
        <taxon>Pseudomonadota</taxon>
        <taxon>Alphaproteobacteria</taxon>
        <taxon>Rhodobacterales</taxon>
        <taxon>Roseobacteraceae</taxon>
        <taxon>Jannaschia</taxon>
    </lineage>
</organism>
<keyword evidence="5" id="KW-0678">Repressor</keyword>
<dbReference type="GO" id="GO:0003677">
    <property type="term" value="F:DNA binding"/>
    <property type="evidence" value="ECO:0007669"/>
    <property type="project" value="UniProtKB-KW"/>
</dbReference>
<dbReference type="SUPFAM" id="SSF53720">
    <property type="entry name" value="ALDH-like"/>
    <property type="match status" value="1"/>
</dbReference>
<feature type="domain" description="Proline dehydrogenase PutA" evidence="9">
    <location>
        <begin position="49"/>
        <end position="157"/>
    </location>
</feature>
<dbReference type="InterPro" id="IPR024082">
    <property type="entry name" value="PRODH_PutA_dom_II"/>
</dbReference>
<evidence type="ECO:0000259" key="9">
    <source>
        <dbReference type="Pfam" id="PF14850"/>
    </source>
</evidence>
<feature type="active site" evidence="6">
    <location>
        <position position="779"/>
    </location>
</feature>
<evidence type="ECO:0000256" key="6">
    <source>
        <dbReference type="PIRSR" id="PIRSR000197-1"/>
    </source>
</evidence>
<dbReference type="PROSITE" id="PS00070">
    <property type="entry name" value="ALDEHYDE_DEHYDR_CYS"/>
    <property type="match status" value="1"/>
</dbReference>
<dbReference type="OrthoDB" id="9812625at2"/>
<keyword evidence="5" id="KW-0642">Proline metabolism</keyword>
<dbReference type="SUPFAM" id="SSF81935">
    <property type="entry name" value="N-terminal domain of bifunctional PutA protein"/>
    <property type="match status" value="1"/>
</dbReference>
<dbReference type="GO" id="GO:0003842">
    <property type="term" value="F:L-glutamate gamma-semialdehyde dehydrogenase activity"/>
    <property type="evidence" value="ECO:0007669"/>
    <property type="project" value="UniProtKB-UniRule"/>
</dbReference>
<dbReference type="Gene3D" id="3.40.309.10">
    <property type="entry name" value="Aldehyde Dehydrogenase, Chain A, domain 2"/>
    <property type="match status" value="1"/>
</dbReference>
<comment type="pathway">
    <text evidence="5">Amino-acid degradation; L-proline degradation into L-glutamate; L-glutamate from L-proline: step 1/2.</text>
</comment>
<comment type="catalytic activity">
    <reaction evidence="5">
        <text>L-proline + a quinone = (S)-1-pyrroline-5-carboxylate + a quinol + H(+)</text>
        <dbReference type="Rhea" id="RHEA:23784"/>
        <dbReference type="ChEBI" id="CHEBI:15378"/>
        <dbReference type="ChEBI" id="CHEBI:17388"/>
        <dbReference type="ChEBI" id="CHEBI:24646"/>
        <dbReference type="ChEBI" id="CHEBI:60039"/>
        <dbReference type="ChEBI" id="CHEBI:132124"/>
        <dbReference type="EC" id="1.5.5.2"/>
    </reaction>
</comment>
<proteinExistence type="inferred from homology"/>
<evidence type="ECO:0000256" key="3">
    <source>
        <dbReference type="ARBA" id="ARBA00023027"/>
    </source>
</evidence>
<dbReference type="EMBL" id="FNPX01000001">
    <property type="protein sequence ID" value="SDY43799.1"/>
    <property type="molecule type" value="Genomic_DNA"/>
</dbReference>
<comment type="similarity">
    <text evidence="5">In the C-terminal section; belongs to the aldehyde dehydrogenase family.</text>
</comment>
<dbReference type="AlphaFoldDB" id="A0A1H3JW05"/>
<dbReference type="InterPro" id="IPR016160">
    <property type="entry name" value="Ald_DH_CS_CYS"/>
</dbReference>
<accession>A0A1H3JW05</accession>
<dbReference type="InterPro" id="IPR029041">
    <property type="entry name" value="FAD-linked_oxidoreductase-like"/>
</dbReference>
<dbReference type="Gene3D" id="1.20.5.460">
    <property type="entry name" value="Single helix bin"/>
    <property type="match status" value="1"/>
</dbReference>
<keyword evidence="2 5" id="KW-0560">Oxidoreductase</keyword>
<keyword evidence="5" id="KW-0238">DNA-binding</keyword>
<dbReference type="PANTHER" id="PTHR42862:SF1">
    <property type="entry name" value="DELTA-1-PYRROLINE-5-CARBOXYLATE DEHYDROGENASE 2, ISOFORM A-RELATED"/>
    <property type="match status" value="1"/>
</dbReference>
<dbReference type="InterPro" id="IPR024089">
    <property type="entry name" value="PRODH_PutA_dom_I/II"/>
</dbReference>
<dbReference type="EC" id="1.2.1.88" evidence="5"/>
<dbReference type="SUPFAM" id="SSF51730">
    <property type="entry name" value="FAD-linked oxidoreductase"/>
    <property type="match status" value="1"/>
</dbReference>
<evidence type="ECO:0000259" key="8">
    <source>
        <dbReference type="Pfam" id="PF01619"/>
    </source>
</evidence>